<accession>A0A9E7KNK1</accession>
<dbReference type="AlphaFoldDB" id="A0A9E7KNK1"/>
<reference evidence="1" key="1">
    <citation type="submission" date="2022-05" db="EMBL/GenBank/DDBJ databases">
        <title>The Musa troglodytarum L. genome provides insights into the mechanism of non-climacteric behaviour and enrichment of carotenoids.</title>
        <authorList>
            <person name="Wang J."/>
        </authorList>
    </citation>
    <scope>NUCLEOTIDE SEQUENCE</scope>
    <source>
        <tissue evidence="1">Leaf</tissue>
    </source>
</reference>
<dbReference type="Proteomes" id="UP001055439">
    <property type="component" value="Chromosome 8"/>
</dbReference>
<proteinExistence type="predicted"/>
<evidence type="ECO:0000313" key="2">
    <source>
        <dbReference type="Proteomes" id="UP001055439"/>
    </source>
</evidence>
<protein>
    <submittedName>
        <fullName evidence="1">Uncharacterized protein</fullName>
    </submittedName>
</protein>
<organism evidence="1 2">
    <name type="scientific">Musa troglodytarum</name>
    <name type="common">fe'i banana</name>
    <dbReference type="NCBI Taxonomy" id="320322"/>
    <lineage>
        <taxon>Eukaryota</taxon>
        <taxon>Viridiplantae</taxon>
        <taxon>Streptophyta</taxon>
        <taxon>Embryophyta</taxon>
        <taxon>Tracheophyta</taxon>
        <taxon>Spermatophyta</taxon>
        <taxon>Magnoliopsida</taxon>
        <taxon>Liliopsida</taxon>
        <taxon>Zingiberales</taxon>
        <taxon>Musaceae</taxon>
        <taxon>Musa</taxon>
    </lineage>
</organism>
<keyword evidence="2" id="KW-1185">Reference proteome</keyword>
<evidence type="ECO:0000313" key="1">
    <source>
        <dbReference type="EMBL" id="URE25672.1"/>
    </source>
</evidence>
<sequence>MVAAWLMDICVLFNYLIKLIKHVSLGSVFLVKLSEVFNMLEE</sequence>
<gene>
    <name evidence="1" type="ORF">MUK42_17900</name>
</gene>
<name>A0A9E7KNK1_9LILI</name>
<dbReference type="EMBL" id="CP097510">
    <property type="protein sequence ID" value="URE25672.1"/>
    <property type="molecule type" value="Genomic_DNA"/>
</dbReference>